<organism evidence="2 3">
    <name type="scientific">Agaribacter marinus</name>
    <dbReference type="NCBI Taxonomy" id="1431249"/>
    <lineage>
        <taxon>Bacteria</taxon>
        <taxon>Pseudomonadati</taxon>
        <taxon>Pseudomonadota</taxon>
        <taxon>Gammaproteobacteria</taxon>
        <taxon>Alteromonadales</taxon>
        <taxon>Alteromonadaceae</taxon>
        <taxon>Agaribacter</taxon>
    </lineage>
</organism>
<gene>
    <name evidence="2" type="ORF">GCM10007852_00160</name>
</gene>
<evidence type="ECO:0000313" key="3">
    <source>
        <dbReference type="Proteomes" id="UP001156601"/>
    </source>
</evidence>
<reference evidence="2" key="1">
    <citation type="journal article" date="2014" name="Int. J. Syst. Evol. Microbiol.">
        <title>Complete genome sequence of Corynebacterium casei LMG S-19264T (=DSM 44701T), isolated from a smear-ripened cheese.</title>
        <authorList>
            <consortium name="US DOE Joint Genome Institute (JGI-PGF)"/>
            <person name="Walter F."/>
            <person name="Albersmeier A."/>
            <person name="Kalinowski J."/>
            <person name="Ruckert C."/>
        </authorList>
    </citation>
    <scope>NUCLEOTIDE SEQUENCE</scope>
    <source>
        <strain evidence="2">NBRC 110023</strain>
    </source>
</reference>
<comment type="caution">
    <text evidence="2">The sequence shown here is derived from an EMBL/GenBank/DDBJ whole genome shotgun (WGS) entry which is preliminary data.</text>
</comment>
<evidence type="ECO:0000313" key="2">
    <source>
        <dbReference type="EMBL" id="GLR69108.1"/>
    </source>
</evidence>
<reference evidence="2" key="2">
    <citation type="submission" date="2023-01" db="EMBL/GenBank/DDBJ databases">
        <title>Draft genome sequence of Agaribacter marinus strain NBRC 110023.</title>
        <authorList>
            <person name="Sun Q."/>
            <person name="Mori K."/>
        </authorList>
    </citation>
    <scope>NUCLEOTIDE SEQUENCE</scope>
    <source>
        <strain evidence="2">NBRC 110023</strain>
    </source>
</reference>
<dbReference type="EMBL" id="BSOT01000001">
    <property type="protein sequence ID" value="GLR69108.1"/>
    <property type="molecule type" value="Genomic_DNA"/>
</dbReference>
<feature type="signal peptide" evidence="1">
    <location>
        <begin position="1"/>
        <end position="24"/>
    </location>
</feature>
<keyword evidence="3" id="KW-1185">Reference proteome</keyword>
<protein>
    <submittedName>
        <fullName evidence="2">Uncharacterized protein</fullName>
    </submittedName>
</protein>
<sequence>MNKTKKLIVSLGITSALLSSNAFSAVFGDYDRTQRNNFSPNNTSYVTTPLKDAHGIKDGYICTDTRLVPGKLVNGYCYVEHNGSGFKNSQYYALETPSFSSGLAFALFDITLSGNVHTGYLDFIREYGVTLGGQDSGDYLYHCFVREGHTKRTAFGKYVPAHNTCYYELHGARSVSPTTGLDDKLAWGEWEVSVVVAPDNSATLPPFTKYSSTVLDYSN</sequence>
<proteinExistence type="predicted"/>
<dbReference type="RefSeq" id="WP_284215436.1">
    <property type="nucleotide sequence ID" value="NZ_BSOT01000001.1"/>
</dbReference>
<feature type="chain" id="PRO_5041338253" evidence="1">
    <location>
        <begin position="25"/>
        <end position="219"/>
    </location>
</feature>
<evidence type="ECO:0000256" key="1">
    <source>
        <dbReference type="SAM" id="SignalP"/>
    </source>
</evidence>
<name>A0AA37WGU5_9ALTE</name>
<accession>A0AA37WGU5</accession>
<dbReference type="Proteomes" id="UP001156601">
    <property type="component" value="Unassembled WGS sequence"/>
</dbReference>
<keyword evidence="1" id="KW-0732">Signal</keyword>
<dbReference type="AlphaFoldDB" id="A0AA37WGU5"/>